<comment type="caution">
    <text evidence="1">The sequence shown here is derived from an EMBL/GenBank/DDBJ whole genome shotgun (WGS) entry which is preliminary data.</text>
</comment>
<feature type="non-terminal residue" evidence="1">
    <location>
        <position position="44"/>
    </location>
</feature>
<reference evidence="1 2" key="1">
    <citation type="journal article" date="2018" name="Front. Plant Sci.">
        <title>Red Clover (Trifolium pratense) and Zigzag Clover (T. medium) - A Picture of Genomic Similarities and Differences.</title>
        <authorList>
            <person name="Dluhosova J."/>
            <person name="Istvanek J."/>
            <person name="Nedelnik J."/>
            <person name="Repkova J."/>
        </authorList>
    </citation>
    <scope>NUCLEOTIDE SEQUENCE [LARGE SCALE GENOMIC DNA]</scope>
    <source>
        <strain evidence="2">cv. 10/8</strain>
        <tissue evidence="1">Leaf</tissue>
    </source>
</reference>
<accession>A0A392UFS7</accession>
<sequence>MLRALFDHPIDTLCGIPDSMFEKAKKLRTILLPYTSNNPRLPHE</sequence>
<proteinExistence type="predicted"/>
<dbReference type="Proteomes" id="UP000265520">
    <property type="component" value="Unassembled WGS sequence"/>
</dbReference>
<name>A0A392UFS7_9FABA</name>
<protein>
    <submittedName>
        <fullName evidence="1">CC-NBS-LRR resistance protein</fullName>
    </submittedName>
</protein>
<evidence type="ECO:0000313" key="1">
    <source>
        <dbReference type="EMBL" id="MCI71290.1"/>
    </source>
</evidence>
<dbReference type="EMBL" id="LXQA010793435">
    <property type="protein sequence ID" value="MCI71290.1"/>
    <property type="molecule type" value="Genomic_DNA"/>
</dbReference>
<dbReference type="AlphaFoldDB" id="A0A392UFS7"/>
<keyword evidence="2" id="KW-1185">Reference proteome</keyword>
<organism evidence="1 2">
    <name type="scientific">Trifolium medium</name>
    <dbReference type="NCBI Taxonomy" id="97028"/>
    <lineage>
        <taxon>Eukaryota</taxon>
        <taxon>Viridiplantae</taxon>
        <taxon>Streptophyta</taxon>
        <taxon>Embryophyta</taxon>
        <taxon>Tracheophyta</taxon>
        <taxon>Spermatophyta</taxon>
        <taxon>Magnoliopsida</taxon>
        <taxon>eudicotyledons</taxon>
        <taxon>Gunneridae</taxon>
        <taxon>Pentapetalae</taxon>
        <taxon>rosids</taxon>
        <taxon>fabids</taxon>
        <taxon>Fabales</taxon>
        <taxon>Fabaceae</taxon>
        <taxon>Papilionoideae</taxon>
        <taxon>50 kb inversion clade</taxon>
        <taxon>NPAAA clade</taxon>
        <taxon>Hologalegina</taxon>
        <taxon>IRL clade</taxon>
        <taxon>Trifolieae</taxon>
        <taxon>Trifolium</taxon>
    </lineage>
</organism>
<evidence type="ECO:0000313" key="2">
    <source>
        <dbReference type="Proteomes" id="UP000265520"/>
    </source>
</evidence>